<proteinExistence type="predicted"/>
<gene>
    <name evidence="1" type="ORF">g.2639</name>
</gene>
<sequence>MKIKTDPVVSLSLPPLFTHQYAESVHQLLQSTGPLQVSAHEQGMRDAFLYINNTVQSIVKVHDSEVNDSLQALAAAQRLLLAHDHAIAVHTLRRLYTELHEVEQQISRHHDLASCERKRVR</sequence>
<dbReference type="EMBL" id="GDHC01006129">
    <property type="protein sequence ID" value="JAQ12500.1"/>
    <property type="molecule type" value="Transcribed_RNA"/>
</dbReference>
<accession>A0A146M1N5</accession>
<name>A0A146M1N5_LYGHE</name>
<organism evidence="1">
    <name type="scientific">Lygus hesperus</name>
    <name type="common">Western plant bug</name>
    <dbReference type="NCBI Taxonomy" id="30085"/>
    <lineage>
        <taxon>Eukaryota</taxon>
        <taxon>Metazoa</taxon>
        <taxon>Ecdysozoa</taxon>
        <taxon>Arthropoda</taxon>
        <taxon>Hexapoda</taxon>
        <taxon>Insecta</taxon>
        <taxon>Pterygota</taxon>
        <taxon>Neoptera</taxon>
        <taxon>Paraneoptera</taxon>
        <taxon>Hemiptera</taxon>
        <taxon>Heteroptera</taxon>
        <taxon>Panheteroptera</taxon>
        <taxon>Cimicomorpha</taxon>
        <taxon>Miridae</taxon>
        <taxon>Mirini</taxon>
        <taxon>Lygus</taxon>
    </lineage>
</organism>
<protein>
    <submittedName>
        <fullName evidence="1">Uncharacterized protein</fullName>
    </submittedName>
</protein>
<reference evidence="1" key="1">
    <citation type="journal article" date="2016" name="Gigascience">
        <title>De novo construction of an expanded transcriptome assembly for the western tarnished plant bug, Lygus hesperus.</title>
        <authorList>
            <person name="Tassone E.E."/>
            <person name="Geib S.M."/>
            <person name="Hall B."/>
            <person name="Fabrick J.A."/>
            <person name="Brent C.S."/>
            <person name="Hull J.J."/>
        </authorList>
    </citation>
    <scope>NUCLEOTIDE SEQUENCE</scope>
</reference>
<evidence type="ECO:0000313" key="1">
    <source>
        <dbReference type="EMBL" id="JAQ12500.1"/>
    </source>
</evidence>
<dbReference type="AlphaFoldDB" id="A0A146M1N5"/>